<keyword evidence="4" id="KW-0762">Sugar transport</keyword>
<feature type="transmembrane region" description="Helical" evidence="9">
    <location>
        <begin position="210"/>
        <end position="230"/>
    </location>
</feature>
<protein>
    <submittedName>
        <fullName evidence="11">PTS fructose transporter subunit IIC</fullName>
    </submittedName>
</protein>
<evidence type="ECO:0000256" key="2">
    <source>
        <dbReference type="ARBA" id="ARBA00022448"/>
    </source>
</evidence>
<keyword evidence="2" id="KW-0813">Transport</keyword>
<keyword evidence="7 9" id="KW-1133">Transmembrane helix</keyword>
<dbReference type="InterPro" id="IPR013014">
    <property type="entry name" value="PTS_EIIC_2"/>
</dbReference>
<comment type="subcellular location">
    <subcellularLocation>
        <location evidence="1">Cell inner membrane</location>
        <topology evidence="1">Multi-pass membrane protein</topology>
    </subcellularLocation>
</comment>
<feature type="transmembrane region" description="Helical" evidence="9">
    <location>
        <begin position="26"/>
        <end position="46"/>
    </location>
</feature>
<dbReference type="InterPro" id="IPR050864">
    <property type="entry name" value="Bacterial_PTS_Sugar_Transport"/>
</dbReference>
<reference evidence="12" key="1">
    <citation type="journal article" date="2019" name="Int. J. Syst. Evol. Microbiol.">
        <title>The Global Catalogue of Microorganisms (GCM) 10K type strain sequencing project: providing services to taxonomists for standard genome sequencing and annotation.</title>
        <authorList>
            <consortium name="The Broad Institute Genomics Platform"/>
            <consortium name="The Broad Institute Genome Sequencing Center for Infectious Disease"/>
            <person name="Wu L."/>
            <person name="Ma J."/>
        </authorList>
    </citation>
    <scope>NUCLEOTIDE SEQUENCE [LARGE SCALE GENOMIC DNA]</scope>
    <source>
        <strain evidence="12">CCM 8896</strain>
    </source>
</reference>
<proteinExistence type="predicted"/>
<dbReference type="NCBIfam" id="TIGR01427">
    <property type="entry name" value="PTS_IIC_fructo"/>
    <property type="match status" value="1"/>
</dbReference>
<evidence type="ECO:0000256" key="6">
    <source>
        <dbReference type="ARBA" id="ARBA00022692"/>
    </source>
</evidence>
<evidence type="ECO:0000259" key="10">
    <source>
        <dbReference type="PROSITE" id="PS51104"/>
    </source>
</evidence>
<name>A0ABW4J5N3_9LACO</name>
<evidence type="ECO:0000313" key="11">
    <source>
        <dbReference type="EMBL" id="MFD1670898.1"/>
    </source>
</evidence>
<keyword evidence="6 9" id="KW-0812">Transmembrane</keyword>
<evidence type="ECO:0000256" key="3">
    <source>
        <dbReference type="ARBA" id="ARBA00022475"/>
    </source>
</evidence>
<dbReference type="PANTHER" id="PTHR30505:SF0">
    <property type="entry name" value="FRUCTOSE-LIKE PTS SYSTEM EIIBC COMPONENT-RELATED"/>
    <property type="match status" value="1"/>
</dbReference>
<evidence type="ECO:0000313" key="12">
    <source>
        <dbReference type="Proteomes" id="UP001597267"/>
    </source>
</evidence>
<keyword evidence="12" id="KW-1185">Reference proteome</keyword>
<dbReference type="EMBL" id="JBHTOP010000003">
    <property type="protein sequence ID" value="MFD1670898.1"/>
    <property type="molecule type" value="Genomic_DNA"/>
</dbReference>
<dbReference type="Pfam" id="PF02378">
    <property type="entry name" value="PTS_EIIC"/>
    <property type="match status" value="1"/>
</dbReference>
<dbReference type="RefSeq" id="WP_125713984.1">
    <property type="nucleotide sequence ID" value="NZ_JBHTOP010000003.1"/>
</dbReference>
<keyword evidence="8 9" id="KW-0472">Membrane</keyword>
<feature type="transmembrane region" description="Helical" evidence="9">
    <location>
        <begin position="170"/>
        <end position="190"/>
    </location>
</feature>
<feature type="transmembrane region" description="Helical" evidence="9">
    <location>
        <begin position="58"/>
        <end position="80"/>
    </location>
</feature>
<sequence>MIAGLIVGYLVLYIKKIKVPKAIQPLMPIMIIPITATLIIAFLFIFVIGAPISGLMKLLFGFLTDLSGGSIIILGLVVGLMQGFDMGGPVSKVVFLFSVGLIADGQTQFMGAQACAIPVAPLGMALATMIGRKYFDKESVANGKSALAMGLVGISEGAIPFAASDPLSVIPANMIGSAVASTLAFSFGITDNVAHGGPIVVLLGAVNKPILAIICMLAGTIVTAIVALFLKATFSRRSEKRELKKMDVAN</sequence>
<evidence type="ECO:0000256" key="5">
    <source>
        <dbReference type="ARBA" id="ARBA00022683"/>
    </source>
</evidence>
<evidence type="ECO:0000256" key="1">
    <source>
        <dbReference type="ARBA" id="ARBA00004429"/>
    </source>
</evidence>
<dbReference type="InterPro" id="IPR006327">
    <property type="entry name" value="PTS_IIC_fruc"/>
</dbReference>
<dbReference type="PANTHER" id="PTHR30505">
    <property type="entry name" value="FRUCTOSE-LIKE PERMEASE"/>
    <property type="match status" value="1"/>
</dbReference>
<organism evidence="11 12">
    <name type="scientific">Agrilactobacillus yilanensis</name>
    <dbReference type="NCBI Taxonomy" id="2485997"/>
    <lineage>
        <taxon>Bacteria</taxon>
        <taxon>Bacillati</taxon>
        <taxon>Bacillota</taxon>
        <taxon>Bacilli</taxon>
        <taxon>Lactobacillales</taxon>
        <taxon>Lactobacillaceae</taxon>
        <taxon>Agrilactobacillus</taxon>
    </lineage>
</organism>
<feature type="transmembrane region" description="Helical" evidence="9">
    <location>
        <begin position="115"/>
        <end position="134"/>
    </location>
</feature>
<evidence type="ECO:0000256" key="4">
    <source>
        <dbReference type="ARBA" id="ARBA00022597"/>
    </source>
</evidence>
<keyword evidence="3" id="KW-1003">Cell membrane</keyword>
<dbReference type="Proteomes" id="UP001597267">
    <property type="component" value="Unassembled WGS sequence"/>
</dbReference>
<dbReference type="InterPro" id="IPR003352">
    <property type="entry name" value="PTS_EIIC"/>
</dbReference>
<accession>A0ABW4J5N3</accession>
<feature type="domain" description="PTS EIIC type-2" evidence="10">
    <location>
        <begin position="1"/>
        <end position="237"/>
    </location>
</feature>
<keyword evidence="5" id="KW-0598">Phosphotransferase system</keyword>
<dbReference type="PROSITE" id="PS51104">
    <property type="entry name" value="PTS_EIIC_TYPE_2"/>
    <property type="match status" value="1"/>
</dbReference>
<gene>
    <name evidence="11" type="ORF">ACFQ5M_02170</name>
</gene>
<evidence type="ECO:0000256" key="8">
    <source>
        <dbReference type="ARBA" id="ARBA00023136"/>
    </source>
</evidence>
<evidence type="ECO:0000256" key="9">
    <source>
        <dbReference type="SAM" id="Phobius"/>
    </source>
</evidence>
<evidence type="ECO:0000256" key="7">
    <source>
        <dbReference type="ARBA" id="ARBA00022989"/>
    </source>
</evidence>
<comment type="caution">
    <text evidence="11">The sequence shown here is derived from an EMBL/GenBank/DDBJ whole genome shotgun (WGS) entry which is preliminary data.</text>
</comment>